<comment type="similarity">
    <text evidence="1">Belongs to the 5'-3' exonuclease family.</text>
</comment>
<dbReference type="AlphaFoldDB" id="A0A0D3IGI6"/>
<name>A0A0D3IGI6_EMIH1</name>
<dbReference type="PANTHER" id="PTHR12341:SF7">
    <property type="entry name" value="5'-3' EXORIBONUCLEASE 1"/>
    <property type="match status" value="1"/>
</dbReference>
<dbReference type="Gene3D" id="3.30.160.20">
    <property type="match status" value="1"/>
</dbReference>
<reference evidence="5" key="1">
    <citation type="journal article" date="2013" name="Nature">
        <title>Pan genome of the phytoplankton Emiliania underpins its global distribution.</title>
        <authorList>
            <person name="Read B.A."/>
            <person name="Kegel J."/>
            <person name="Klute M.J."/>
            <person name="Kuo A."/>
            <person name="Lefebvre S.C."/>
            <person name="Maumus F."/>
            <person name="Mayer C."/>
            <person name="Miller J."/>
            <person name="Monier A."/>
            <person name="Salamov A."/>
            <person name="Young J."/>
            <person name="Aguilar M."/>
            <person name="Claverie J.M."/>
            <person name="Frickenhaus S."/>
            <person name="Gonzalez K."/>
            <person name="Herman E.K."/>
            <person name="Lin Y.C."/>
            <person name="Napier J."/>
            <person name="Ogata H."/>
            <person name="Sarno A.F."/>
            <person name="Shmutz J."/>
            <person name="Schroeder D."/>
            <person name="de Vargas C."/>
            <person name="Verret F."/>
            <person name="von Dassow P."/>
            <person name="Valentin K."/>
            <person name="Van de Peer Y."/>
            <person name="Wheeler G."/>
            <person name="Dacks J.B."/>
            <person name="Delwiche C.F."/>
            <person name="Dyhrman S.T."/>
            <person name="Glockner G."/>
            <person name="John U."/>
            <person name="Richards T."/>
            <person name="Worden A.Z."/>
            <person name="Zhang X."/>
            <person name="Grigoriev I.V."/>
            <person name="Allen A.E."/>
            <person name="Bidle K."/>
            <person name="Borodovsky M."/>
            <person name="Bowler C."/>
            <person name="Brownlee C."/>
            <person name="Cock J.M."/>
            <person name="Elias M."/>
            <person name="Gladyshev V.N."/>
            <person name="Groth M."/>
            <person name="Guda C."/>
            <person name="Hadaegh A."/>
            <person name="Iglesias-Rodriguez M.D."/>
            <person name="Jenkins J."/>
            <person name="Jones B.M."/>
            <person name="Lawson T."/>
            <person name="Leese F."/>
            <person name="Lindquist E."/>
            <person name="Lobanov A."/>
            <person name="Lomsadze A."/>
            <person name="Malik S.B."/>
            <person name="Marsh M.E."/>
            <person name="Mackinder L."/>
            <person name="Mock T."/>
            <person name="Mueller-Roeber B."/>
            <person name="Pagarete A."/>
            <person name="Parker M."/>
            <person name="Probert I."/>
            <person name="Quesneville H."/>
            <person name="Raines C."/>
            <person name="Rensing S.A."/>
            <person name="Riano-Pachon D.M."/>
            <person name="Richier S."/>
            <person name="Rokitta S."/>
            <person name="Shiraiwa Y."/>
            <person name="Soanes D.M."/>
            <person name="van der Giezen M."/>
            <person name="Wahlund T.M."/>
            <person name="Williams B."/>
            <person name="Wilson W."/>
            <person name="Wolfe G."/>
            <person name="Wurch L.L."/>
        </authorList>
    </citation>
    <scope>NUCLEOTIDE SEQUENCE</scope>
</reference>
<evidence type="ECO:0000313" key="4">
    <source>
        <dbReference type="EnsemblProtists" id="EOD10371"/>
    </source>
</evidence>
<evidence type="ECO:0000259" key="3">
    <source>
        <dbReference type="Pfam" id="PF03159"/>
    </source>
</evidence>
<dbReference type="STRING" id="2903.R1DHU3"/>
<dbReference type="GO" id="GO:0004534">
    <property type="term" value="F:5'-3' RNA exonuclease activity"/>
    <property type="evidence" value="ECO:0007669"/>
    <property type="project" value="TreeGrafter"/>
</dbReference>
<dbReference type="Pfam" id="PF03159">
    <property type="entry name" value="XRN_N"/>
    <property type="match status" value="1"/>
</dbReference>
<dbReference type="RefSeq" id="XP_005762800.1">
    <property type="nucleotide sequence ID" value="XM_005762743.1"/>
</dbReference>
<dbReference type="InterPro" id="IPR004859">
    <property type="entry name" value="Xrn1_N"/>
</dbReference>
<dbReference type="GO" id="GO:0003723">
    <property type="term" value="F:RNA binding"/>
    <property type="evidence" value="ECO:0007669"/>
    <property type="project" value="TreeGrafter"/>
</dbReference>
<dbReference type="EnsemblProtists" id="EOD10371">
    <property type="protein sequence ID" value="EOD10371"/>
    <property type="gene ID" value="EMIHUDRAFT_248396"/>
</dbReference>
<evidence type="ECO:0000256" key="1">
    <source>
        <dbReference type="ARBA" id="ARBA00038299"/>
    </source>
</evidence>
<dbReference type="GO" id="GO:0000956">
    <property type="term" value="P:nuclear-transcribed mRNA catabolic process"/>
    <property type="evidence" value="ECO:0007669"/>
    <property type="project" value="TreeGrafter"/>
</dbReference>
<evidence type="ECO:0000256" key="2">
    <source>
        <dbReference type="SAM" id="MobiDB-lite"/>
    </source>
</evidence>
<dbReference type="GO" id="GO:0005634">
    <property type="term" value="C:nucleus"/>
    <property type="evidence" value="ECO:0007669"/>
    <property type="project" value="TreeGrafter"/>
</dbReference>
<dbReference type="GeneID" id="17256521"/>
<dbReference type="SUPFAM" id="SSF54768">
    <property type="entry name" value="dsRNA-binding domain-like"/>
    <property type="match status" value="1"/>
</dbReference>
<dbReference type="PaxDb" id="2903-EOD10371"/>
<keyword evidence="5" id="KW-1185">Reference proteome</keyword>
<dbReference type="eggNOG" id="KOG2044">
    <property type="taxonomic scope" value="Eukaryota"/>
</dbReference>
<evidence type="ECO:0000313" key="5">
    <source>
        <dbReference type="Proteomes" id="UP000013827"/>
    </source>
</evidence>
<protein>
    <recommendedName>
        <fullName evidence="3">Xrn1 N-terminal domain-containing protein</fullName>
    </recommendedName>
</protein>
<sequence length="823" mass="87848">MGVPGLSEWLKRHHENSFVATPRSADHIYVDINSMLHGVVRHNATEAAALADLERQLNEMARLRTPRISLTLAVDGPAPLAKLKEQRERRVKHSIKEERRASTHQNRLSTLCVTVGTTFMRDVDATLRRWARASGWLRARIVVDPSSHDGEGEVKLFRHLRLTNNGSAAESHLVLGGDADLALLALASPAHRVLCCDPQKEGGRRSLSIESFRGAISRAAGLPPQPSLPPPAGVSLDMVLLALLGGDDYLPRLKGYKLQQAVEAYSASSEPTAALHLDLRELGLLLRELAALITHDGGQDAEAEAAPATGDAQSEETVGHYLSGLLWVLTMYAEARCPDYSFVRLALPPLRRLFAADGELGRNKKVKLEEKQADSEVASSAPDANEGGYSQETAASQETVVEEAEAVEAPSGINYKGALNEAAMVRGLTISYASVAVGEQSFRSTVTLQPLGRSFVGCVTAGKKGTEQSAAQQAVAFLEAEQQAAPCSDKTPTQIEIATVQARYEEHRAEAHPPTAPTVRRAAVAEAVGRVMAACEGPNATEQLTAAERECFKPSGPSTFDHRVAGPLPPAAVQQHPHASALGHAPPRMWDQPPMPMPPQAPFGFAHAPPFGAVARAVSSTPVLSGLQPALLKAEMLAPQRLAVEFDDVLAVSFDPLGVEVLGGAAERIAAAVGAPFTGLLMTALDQTGQRIIAARQRITVGEQPAGGGPIIDSVGCGVPGWSRFPRRTSGCQYVVASGQVECLSNPRAGEGFSTYSCPPAAMPRLLACDDALAANQQPGGMHFRMREAVGALLDFVRRTVQVMLDNMANHVWREVWPAIDIA</sequence>
<reference evidence="4" key="2">
    <citation type="submission" date="2024-10" db="UniProtKB">
        <authorList>
            <consortium name="EnsemblProtists"/>
        </authorList>
    </citation>
    <scope>IDENTIFICATION</scope>
</reference>
<dbReference type="HOGENOM" id="CLU_018081_0_0_1"/>
<dbReference type="Proteomes" id="UP000013827">
    <property type="component" value="Unassembled WGS sequence"/>
</dbReference>
<accession>A0A0D3IGI6</accession>
<dbReference type="Gene3D" id="3.40.50.12390">
    <property type="match status" value="1"/>
</dbReference>
<feature type="domain" description="Xrn1 N-terminal" evidence="3">
    <location>
        <begin position="1"/>
        <end position="191"/>
    </location>
</feature>
<dbReference type="InterPro" id="IPR027073">
    <property type="entry name" value="5_3_exoribonuclease"/>
</dbReference>
<dbReference type="PANTHER" id="PTHR12341">
    <property type="entry name" value="5'-&gt;3' EXORIBONUCLEASE"/>
    <property type="match status" value="1"/>
</dbReference>
<organism evidence="4 5">
    <name type="scientific">Emiliania huxleyi (strain CCMP1516)</name>
    <dbReference type="NCBI Taxonomy" id="280463"/>
    <lineage>
        <taxon>Eukaryota</taxon>
        <taxon>Haptista</taxon>
        <taxon>Haptophyta</taxon>
        <taxon>Prymnesiophyceae</taxon>
        <taxon>Isochrysidales</taxon>
        <taxon>Noelaerhabdaceae</taxon>
        <taxon>Emiliania</taxon>
    </lineage>
</organism>
<feature type="region of interest" description="Disordered" evidence="2">
    <location>
        <begin position="366"/>
        <end position="398"/>
    </location>
</feature>
<dbReference type="KEGG" id="ehx:EMIHUDRAFT_248396"/>
<proteinExistence type="inferred from homology"/>